<proteinExistence type="predicted"/>
<feature type="compositionally biased region" description="Polar residues" evidence="5">
    <location>
        <begin position="66"/>
        <end position="79"/>
    </location>
</feature>
<dbReference type="OrthoDB" id="5836119at2759"/>
<dbReference type="AlphaFoldDB" id="A0A7R8ULC8"/>
<reference evidence="6 7" key="1">
    <citation type="submission" date="2020-11" db="EMBL/GenBank/DDBJ databases">
        <authorList>
            <person name="Wallbank WR R."/>
            <person name="Pardo Diaz C."/>
            <person name="Kozak K."/>
            <person name="Martin S."/>
            <person name="Jiggins C."/>
            <person name="Moest M."/>
            <person name="Warren A I."/>
            <person name="Generalovic N T."/>
            <person name="Byers J.R.P. K."/>
            <person name="Montejo-Kovacevich G."/>
            <person name="Yen C E."/>
        </authorList>
    </citation>
    <scope>NUCLEOTIDE SEQUENCE [LARGE SCALE GENOMIC DNA]</scope>
</reference>
<dbReference type="OMA" id="NAVRNKD"/>
<keyword evidence="2" id="KW-0240">DNA-directed RNA polymerase</keyword>
<evidence type="ECO:0000313" key="7">
    <source>
        <dbReference type="Proteomes" id="UP000594454"/>
    </source>
</evidence>
<dbReference type="InParanoid" id="A0A7R8ULC8"/>
<feature type="region of interest" description="Disordered" evidence="5">
    <location>
        <begin position="270"/>
        <end position="300"/>
    </location>
</feature>
<keyword evidence="3" id="KW-0804">Transcription</keyword>
<dbReference type="FunCoup" id="A0A7R8ULC8">
    <property type="interactions" value="814"/>
</dbReference>
<dbReference type="EMBL" id="LR899010">
    <property type="protein sequence ID" value="CAD7082774.1"/>
    <property type="molecule type" value="Genomic_DNA"/>
</dbReference>
<keyword evidence="4" id="KW-0539">Nucleus</keyword>
<dbReference type="Proteomes" id="UP000594454">
    <property type="component" value="Chromosome 2"/>
</dbReference>
<evidence type="ECO:0000256" key="4">
    <source>
        <dbReference type="ARBA" id="ARBA00023242"/>
    </source>
</evidence>
<dbReference type="PANTHER" id="PTHR13408">
    <property type="entry name" value="DNA-DIRECTED RNA POLYMERASE III"/>
    <property type="match status" value="1"/>
</dbReference>
<gene>
    <name evidence="6" type="ORF">HERILL_LOCUS5784</name>
</gene>
<name>A0A7R8ULC8_HERIL</name>
<feature type="compositionally biased region" description="Basic and acidic residues" evidence="5">
    <location>
        <begin position="80"/>
        <end position="102"/>
    </location>
</feature>
<feature type="compositionally biased region" description="Basic and acidic residues" evidence="5">
    <location>
        <begin position="280"/>
        <end position="293"/>
    </location>
</feature>
<protein>
    <recommendedName>
        <fullName evidence="8">DNA-directed RNA polymerase III subunit RPC4</fullName>
    </recommendedName>
</protein>
<feature type="compositionally biased region" description="Basic and acidic residues" evidence="5">
    <location>
        <begin position="154"/>
        <end position="163"/>
    </location>
</feature>
<evidence type="ECO:0000256" key="5">
    <source>
        <dbReference type="SAM" id="MobiDB-lite"/>
    </source>
</evidence>
<dbReference type="GO" id="GO:0005666">
    <property type="term" value="C:RNA polymerase III complex"/>
    <property type="evidence" value="ECO:0007669"/>
    <property type="project" value="InterPro"/>
</dbReference>
<dbReference type="InterPro" id="IPR007811">
    <property type="entry name" value="RPC4"/>
</dbReference>
<dbReference type="GO" id="GO:0042797">
    <property type="term" value="P:tRNA transcription by RNA polymerase III"/>
    <property type="evidence" value="ECO:0007669"/>
    <property type="project" value="TreeGrafter"/>
</dbReference>
<feature type="compositionally biased region" description="Low complexity" evidence="5">
    <location>
        <begin position="129"/>
        <end position="138"/>
    </location>
</feature>
<feature type="region of interest" description="Disordered" evidence="5">
    <location>
        <begin position="122"/>
        <end position="163"/>
    </location>
</feature>
<evidence type="ECO:0000256" key="1">
    <source>
        <dbReference type="ARBA" id="ARBA00004123"/>
    </source>
</evidence>
<dbReference type="PANTHER" id="PTHR13408:SF0">
    <property type="entry name" value="DNA-DIRECTED RNA POLYMERASE III SUBUNIT RPC4"/>
    <property type="match status" value="1"/>
</dbReference>
<sequence length="378" mass="41615">MATGSGGSAFTSVRVKQEPMETNGIDGVIQRPGRLTTFKVPRDLTLGGAGPLRTQRGNANKKVYTPNLNVTRNKNLNVKTSKDSTSRGRGRGERGKLSDRGGRGRGGRGGLVQTAGLFSEGAGALQMKRQSSGSYRSASSDRDDTAGLRRPTLIKREGKVDTSAENQHLRDIVGDSDDEDFKDEKTDQEFVPVKLNEAKWTVPKLEPDITIKKEIKTEEGESEAITDKFSFMKVKSEFIAPDRYPASLEEFFSRSRAQLFLMQLPDSMPCQEAVASDEPSTSKEKSDSTEEMTKTNPLNSLEEGQIGKIVRYRSGKFKLILGETSFDLSLGTESGFLQEAMSISTNREERSGNMINLGTIQAKIQATPDWDFLFKNCS</sequence>
<evidence type="ECO:0000256" key="3">
    <source>
        <dbReference type="ARBA" id="ARBA00023163"/>
    </source>
</evidence>
<evidence type="ECO:0008006" key="8">
    <source>
        <dbReference type="Google" id="ProtNLM"/>
    </source>
</evidence>
<accession>A0A7R8ULC8</accession>
<dbReference type="GO" id="GO:0003677">
    <property type="term" value="F:DNA binding"/>
    <property type="evidence" value="ECO:0007669"/>
    <property type="project" value="InterPro"/>
</dbReference>
<comment type="subcellular location">
    <subcellularLocation>
        <location evidence="1">Nucleus</location>
    </subcellularLocation>
</comment>
<organism evidence="6 7">
    <name type="scientific">Hermetia illucens</name>
    <name type="common">Black soldier fly</name>
    <dbReference type="NCBI Taxonomy" id="343691"/>
    <lineage>
        <taxon>Eukaryota</taxon>
        <taxon>Metazoa</taxon>
        <taxon>Ecdysozoa</taxon>
        <taxon>Arthropoda</taxon>
        <taxon>Hexapoda</taxon>
        <taxon>Insecta</taxon>
        <taxon>Pterygota</taxon>
        <taxon>Neoptera</taxon>
        <taxon>Endopterygota</taxon>
        <taxon>Diptera</taxon>
        <taxon>Brachycera</taxon>
        <taxon>Stratiomyomorpha</taxon>
        <taxon>Stratiomyidae</taxon>
        <taxon>Hermetiinae</taxon>
        <taxon>Hermetia</taxon>
    </lineage>
</organism>
<feature type="region of interest" description="Disordered" evidence="5">
    <location>
        <begin position="1"/>
        <end position="110"/>
    </location>
</feature>
<keyword evidence="7" id="KW-1185">Reference proteome</keyword>
<evidence type="ECO:0000256" key="2">
    <source>
        <dbReference type="ARBA" id="ARBA00022478"/>
    </source>
</evidence>
<evidence type="ECO:0000313" key="6">
    <source>
        <dbReference type="EMBL" id="CAD7082774.1"/>
    </source>
</evidence>
<dbReference type="Pfam" id="PF05132">
    <property type="entry name" value="RNA_pol_Rpc4"/>
    <property type="match status" value="1"/>
</dbReference>